<accession>A0A2Y9A3W9</accession>
<protein>
    <submittedName>
        <fullName evidence="2">Uncharacterized protein</fullName>
    </submittedName>
</protein>
<reference evidence="2 3" key="1">
    <citation type="submission" date="2016-10" db="EMBL/GenBank/DDBJ databases">
        <authorList>
            <person name="Cai Z."/>
        </authorList>
    </citation>
    <scope>NUCLEOTIDE SEQUENCE [LARGE SCALE GENOMIC DNA]</scope>
    <source>
        <strain evidence="2 3">CGMCC 1.10826</strain>
    </source>
</reference>
<feature type="compositionally biased region" description="Low complexity" evidence="1">
    <location>
        <begin position="43"/>
        <end position="56"/>
    </location>
</feature>
<organism evidence="2 3">
    <name type="scientific">Georgenia satyanarayanai</name>
    <dbReference type="NCBI Taxonomy" id="860221"/>
    <lineage>
        <taxon>Bacteria</taxon>
        <taxon>Bacillati</taxon>
        <taxon>Actinomycetota</taxon>
        <taxon>Actinomycetes</taxon>
        <taxon>Micrococcales</taxon>
        <taxon>Bogoriellaceae</taxon>
        <taxon>Georgenia</taxon>
    </lineage>
</organism>
<keyword evidence="3" id="KW-1185">Reference proteome</keyword>
<name>A0A2Y9A3W9_9MICO</name>
<dbReference type="Proteomes" id="UP000250222">
    <property type="component" value="Unassembled WGS sequence"/>
</dbReference>
<dbReference type="AlphaFoldDB" id="A0A2Y9A3W9"/>
<feature type="compositionally biased region" description="Basic and acidic residues" evidence="1">
    <location>
        <begin position="70"/>
        <end position="88"/>
    </location>
</feature>
<dbReference type="EMBL" id="UETB01000002">
    <property type="protein sequence ID" value="SSA39191.1"/>
    <property type="molecule type" value="Genomic_DNA"/>
</dbReference>
<evidence type="ECO:0000313" key="2">
    <source>
        <dbReference type="EMBL" id="SSA39191.1"/>
    </source>
</evidence>
<feature type="compositionally biased region" description="Basic residues" evidence="1">
    <location>
        <begin position="1"/>
        <end position="10"/>
    </location>
</feature>
<gene>
    <name evidence="2" type="ORF">SAMN05216184_102109</name>
</gene>
<sequence>MARRGGHRRVVAPPTRLGASEEGALVPTEPAPRPTTHAPDEQAAVPRRPAAEPVLPSRSAEDTDAAWGELPERSDDARYLRDKPPHWQ</sequence>
<proteinExistence type="predicted"/>
<evidence type="ECO:0000256" key="1">
    <source>
        <dbReference type="SAM" id="MobiDB-lite"/>
    </source>
</evidence>
<feature type="region of interest" description="Disordered" evidence="1">
    <location>
        <begin position="1"/>
        <end position="88"/>
    </location>
</feature>
<evidence type="ECO:0000313" key="3">
    <source>
        <dbReference type="Proteomes" id="UP000250222"/>
    </source>
</evidence>